<evidence type="ECO:0000259" key="2">
    <source>
        <dbReference type="Pfam" id="PF17131"/>
    </source>
</evidence>
<dbReference type="KEGG" id="tper:IWA51_05230"/>
<dbReference type="CDD" id="cd16329">
    <property type="entry name" value="LolA_like"/>
    <property type="match status" value="1"/>
</dbReference>
<dbReference type="EMBL" id="CP064936">
    <property type="protein sequence ID" value="QQA01998.1"/>
    <property type="molecule type" value="Genomic_DNA"/>
</dbReference>
<evidence type="ECO:0000313" key="4">
    <source>
        <dbReference type="Proteomes" id="UP000595224"/>
    </source>
</evidence>
<dbReference type="InterPro" id="IPR033399">
    <property type="entry name" value="TP_0789-like"/>
</dbReference>
<feature type="chain" id="PRO_5033065248" evidence="1">
    <location>
        <begin position="25"/>
        <end position="260"/>
    </location>
</feature>
<feature type="signal peptide" evidence="1">
    <location>
        <begin position="1"/>
        <end position="24"/>
    </location>
</feature>
<evidence type="ECO:0000313" key="3">
    <source>
        <dbReference type="EMBL" id="QQA01998.1"/>
    </source>
</evidence>
<proteinExistence type="predicted"/>
<evidence type="ECO:0000256" key="1">
    <source>
        <dbReference type="SAM" id="SignalP"/>
    </source>
</evidence>
<organism evidence="3 4">
    <name type="scientific">Treponema peruense</name>
    <dbReference type="NCBI Taxonomy" id="2787628"/>
    <lineage>
        <taxon>Bacteria</taxon>
        <taxon>Pseudomonadati</taxon>
        <taxon>Spirochaetota</taxon>
        <taxon>Spirochaetia</taxon>
        <taxon>Spirochaetales</taxon>
        <taxon>Treponemataceae</taxon>
        <taxon>Treponema</taxon>
    </lineage>
</organism>
<dbReference type="Gene3D" id="2.50.20.10">
    <property type="entry name" value="Lipoprotein localisation LolA/LolB/LppX"/>
    <property type="match status" value="1"/>
</dbReference>
<accession>A0A7T3RFC8</accession>
<protein>
    <submittedName>
        <fullName evidence="3">Outer membrane lipoprotein-sorting protein</fullName>
    </submittedName>
</protein>
<dbReference type="AlphaFoldDB" id="A0A7T3RFC8"/>
<keyword evidence="4" id="KW-1185">Reference proteome</keyword>
<keyword evidence="3" id="KW-0449">Lipoprotein</keyword>
<gene>
    <name evidence="3" type="ORF">IWA51_05230</name>
</gene>
<dbReference type="RefSeq" id="WP_177527496.1">
    <property type="nucleotide sequence ID" value="NZ_CBCSHE010000004.1"/>
</dbReference>
<name>A0A7T3RFC8_9SPIR</name>
<feature type="domain" description="Uncharacterized protein TP-0789" evidence="2">
    <location>
        <begin position="74"/>
        <end position="257"/>
    </location>
</feature>
<dbReference type="Proteomes" id="UP000595224">
    <property type="component" value="Chromosome"/>
</dbReference>
<sequence length="260" mass="29511">MKLNLKKIMTLGTALVAASALAFADEQGDKIMEQVHAVEKPAYSHSLVEMTLTDKNGTTEVRRMEEYGRNKDGTTSAVMVFLSPASIKNTRFLQCENKNAADDKWIYLPALKSTRRINSSEGSKSFMGTDATYDDLSTRELSEDTHEYIKEEPKLSYPDCYVVKEVPVDKKSSQYSYRMVWVDKKTMYPVYTELYDKNGSLEKVLTVAKIENHDGYNIPMENKMENVQTGHTTQLKIVRVDVTTAIPERVFTQAFLSNGR</sequence>
<reference evidence="3 4" key="1">
    <citation type="submission" date="2020-11" db="EMBL/GenBank/DDBJ databases">
        <title>Treponema Peruensis nv. sp., first commensal Treponema isolated from human feces.</title>
        <authorList>
            <person name="Belkhou C."/>
            <person name="Raes J."/>
        </authorList>
    </citation>
    <scope>NUCLEOTIDE SEQUENCE [LARGE SCALE GENOMIC DNA]</scope>
    <source>
        <strain evidence="3 4">RCC2812</strain>
    </source>
</reference>
<dbReference type="Pfam" id="PF17131">
    <property type="entry name" value="LolA_like"/>
    <property type="match status" value="1"/>
</dbReference>
<keyword evidence="1" id="KW-0732">Signal</keyword>